<comment type="cofactor">
    <cofactor evidence="1 5">
        <name>FAD</name>
        <dbReference type="ChEBI" id="CHEBI:57692"/>
    </cofactor>
</comment>
<feature type="binding site" evidence="5">
    <location>
        <begin position="198"/>
        <end position="201"/>
    </location>
    <ligand>
        <name>FAD</name>
        <dbReference type="ChEBI" id="CHEBI:57692"/>
    </ligand>
</feature>
<evidence type="ECO:0000313" key="10">
    <source>
        <dbReference type="EMBL" id="MBB5048057.1"/>
    </source>
</evidence>
<keyword evidence="11" id="KW-1185">Reference proteome</keyword>
<evidence type="ECO:0000256" key="7">
    <source>
        <dbReference type="SAM" id="MobiDB-lite"/>
    </source>
</evidence>
<dbReference type="InterPro" id="IPR012132">
    <property type="entry name" value="GMC_OxRdtase"/>
</dbReference>
<accession>A0A7W7Z5U0</accession>
<reference evidence="10 11" key="1">
    <citation type="submission" date="2020-08" db="EMBL/GenBank/DDBJ databases">
        <title>Genomic Encyclopedia of Type Strains, Phase IV (KMG-IV): sequencing the most valuable type-strain genomes for metagenomic binning, comparative biology and taxonomic classification.</title>
        <authorList>
            <person name="Goeker M."/>
        </authorList>
    </citation>
    <scope>NUCLEOTIDE SEQUENCE [LARGE SCALE GENOMIC DNA]</scope>
    <source>
        <strain evidence="10 11">DSM 12706</strain>
    </source>
</reference>
<feature type="region of interest" description="Disordered" evidence="7">
    <location>
        <begin position="239"/>
        <end position="262"/>
    </location>
</feature>
<evidence type="ECO:0000256" key="4">
    <source>
        <dbReference type="ARBA" id="ARBA00022827"/>
    </source>
</evidence>
<name>A0A7W7Z5U0_9BRAD</name>
<feature type="binding site" evidence="5">
    <location>
        <position position="553"/>
    </location>
    <ligand>
        <name>substrate</name>
    </ligand>
</feature>
<evidence type="ECO:0000259" key="9">
    <source>
        <dbReference type="PROSITE" id="PS00624"/>
    </source>
</evidence>
<dbReference type="PANTHER" id="PTHR11552">
    <property type="entry name" value="GLUCOSE-METHANOL-CHOLINE GMC OXIDOREDUCTASE"/>
    <property type="match status" value="1"/>
</dbReference>
<dbReference type="PROSITE" id="PS00623">
    <property type="entry name" value="GMC_OXRED_1"/>
    <property type="match status" value="1"/>
</dbReference>
<evidence type="ECO:0000256" key="5">
    <source>
        <dbReference type="PIRSR" id="PIRSR000137-2"/>
    </source>
</evidence>
<dbReference type="InterPro" id="IPR000172">
    <property type="entry name" value="GMC_OxRdtase_N"/>
</dbReference>
<evidence type="ECO:0000256" key="6">
    <source>
        <dbReference type="RuleBase" id="RU003968"/>
    </source>
</evidence>
<evidence type="ECO:0000256" key="1">
    <source>
        <dbReference type="ARBA" id="ARBA00001974"/>
    </source>
</evidence>
<dbReference type="Gene3D" id="3.50.50.60">
    <property type="entry name" value="FAD/NAD(P)-binding domain"/>
    <property type="match status" value="1"/>
</dbReference>
<feature type="binding site" evidence="5">
    <location>
        <position position="330"/>
    </location>
    <ligand>
        <name>FAD</name>
        <dbReference type="ChEBI" id="CHEBI:57692"/>
    </ligand>
</feature>
<dbReference type="AlphaFoldDB" id="A0A7W7Z5U0"/>
<evidence type="ECO:0000259" key="8">
    <source>
        <dbReference type="PROSITE" id="PS00623"/>
    </source>
</evidence>
<feature type="domain" description="Glucose-methanol-choline oxidoreductase N-terminal" evidence="8">
    <location>
        <begin position="188"/>
        <end position="211"/>
    </location>
</feature>
<dbReference type="GO" id="GO:0008812">
    <property type="term" value="F:choline dehydrogenase activity"/>
    <property type="evidence" value="ECO:0007669"/>
    <property type="project" value="UniProtKB-EC"/>
</dbReference>
<protein>
    <submittedName>
        <fullName evidence="10">Choline dehydrogenase</fullName>
        <ecNumber evidence="10">1.1.99.1</ecNumber>
    </submittedName>
</protein>
<dbReference type="PIRSF" id="PIRSF000137">
    <property type="entry name" value="Alcohol_oxidase"/>
    <property type="match status" value="1"/>
</dbReference>
<comment type="caution">
    <text evidence="10">The sequence shown here is derived from an EMBL/GenBank/DDBJ whole genome shotgun (WGS) entry which is preliminary data.</text>
</comment>
<dbReference type="PROSITE" id="PS00624">
    <property type="entry name" value="GMC_OXRED_2"/>
    <property type="match status" value="1"/>
</dbReference>
<dbReference type="SUPFAM" id="SSF51905">
    <property type="entry name" value="FAD/NAD(P)-binding domain"/>
    <property type="match status" value="1"/>
</dbReference>
<dbReference type="SUPFAM" id="SSF54373">
    <property type="entry name" value="FAD-linked reductases, C-terminal domain"/>
    <property type="match status" value="1"/>
</dbReference>
<dbReference type="GO" id="GO:0050660">
    <property type="term" value="F:flavin adenine dinucleotide binding"/>
    <property type="evidence" value="ECO:0007669"/>
    <property type="project" value="InterPro"/>
</dbReference>
<keyword evidence="3 6" id="KW-0285">Flavoprotein</keyword>
<comment type="similarity">
    <text evidence="2 6">Belongs to the GMC oxidoreductase family.</text>
</comment>
<dbReference type="Pfam" id="PF05199">
    <property type="entry name" value="GMC_oxred_C"/>
    <property type="match status" value="1"/>
</dbReference>
<dbReference type="Proteomes" id="UP000542353">
    <property type="component" value="Unassembled WGS sequence"/>
</dbReference>
<keyword evidence="4 5" id="KW-0274">FAD</keyword>
<dbReference type="PANTHER" id="PTHR11552:SF147">
    <property type="entry name" value="CHOLINE DEHYDROGENASE, MITOCHONDRIAL"/>
    <property type="match status" value="1"/>
</dbReference>
<dbReference type="EMBL" id="JACHIH010000017">
    <property type="protein sequence ID" value="MBB5048057.1"/>
    <property type="molecule type" value="Genomic_DNA"/>
</dbReference>
<organism evidence="10 11">
    <name type="scientific">Rhodopseudomonas rhenobacensis</name>
    <dbReference type="NCBI Taxonomy" id="87461"/>
    <lineage>
        <taxon>Bacteria</taxon>
        <taxon>Pseudomonadati</taxon>
        <taxon>Pseudomonadota</taxon>
        <taxon>Alphaproteobacteria</taxon>
        <taxon>Hyphomicrobiales</taxon>
        <taxon>Nitrobacteraceae</taxon>
        <taxon>Rhodopseudomonas</taxon>
    </lineage>
</organism>
<dbReference type="InterPro" id="IPR007867">
    <property type="entry name" value="GMC_OxRtase_C"/>
</dbReference>
<evidence type="ECO:0000313" key="11">
    <source>
        <dbReference type="Proteomes" id="UP000542353"/>
    </source>
</evidence>
<dbReference type="Gene3D" id="3.30.410.40">
    <property type="match status" value="1"/>
</dbReference>
<proteinExistence type="inferred from homology"/>
<sequence length="629" mass="68325">MRRPTFPAAMMGRAPVPRPMRCAPSFICNAWRRRCNTPDIRIRDGLSCGWPENDAGDPIASDRQTLPIHSIEAARPASIKDKEMTQDTQDRDHARAVAENQSRLGRRLADGFDFIVCGAGSAGCVVAARLAEKPEARVLLLEAGGGEMSPRLVEPAMWPLNLGTERDWAFESQPSPTLNGRRLPLNMGKGLGGGSSINVMVWARGHRSDWDYFAAEAGDACWGYEAVLDTYRRIENWQGHPDPRRRGSGGPVHVEQPAQPRPVASAMVEAANMIGLPRFDSPNGEMMEAAGGVAIADLRIKNGKRQSVHQSYTYPRMHQPNLTVLTDATVCRLVLDGNKAVGVQALVGDRLMTFDARCEVVLSLGAVNTPKVLMQSGIGPEDELRAHGIDVVQHLPGVGQNHQDHVAFGCTWEYLRPQEVGSGGCEAKLYWKSDARLDAPDILQCQLGFAVPSPAEVGIAPPEHGWTMFAGLAQPKSRGRLRLSGPDVGDAMLIEPNALSAPEDMAAARATIALCREIGNHPAFGRLVQREVVPQQGDRGALDQFIRNSAVTYWHQCGTAKMGRDAMAVVDRRLRVYGIENLRIADSSIMPRITSGNTMAPCVVIGERAADMICAAHDNSFDAVEPISV</sequence>
<keyword evidence="10" id="KW-0560">Oxidoreductase</keyword>
<gene>
    <name evidence="10" type="ORF">HNR60_002818</name>
</gene>
<dbReference type="InterPro" id="IPR036188">
    <property type="entry name" value="FAD/NAD-bd_sf"/>
</dbReference>
<dbReference type="Pfam" id="PF00732">
    <property type="entry name" value="GMC_oxred_N"/>
    <property type="match status" value="1"/>
</dbReference>
<feature type="domain" description="Glucose-methanol-choline oxidoreductase N-terminal" evidence="9">
    <location>
        <begin position="365"/>
        <end position="379"/>
    </location>
</feature>
<dbReference type="EC" id="1.1.99.1" evidence="10"/>
<evidence type="ECO:0000256" key="3">
    <source>
        <dbReference type="ARBA" id="ARBA00022630"/>
    </source>
</evidence>
<evidence type="ECO:0000256" key="2">
    <source>
        <dbReference type="ARBA" id="ARBA00010790"/>
    </source>
</evidence>
<feature type="binding site" evidence="5">
    <location>
        <begin position="554"/>
        <end position="555"/>
    </location>
    <ligand>
        <name>FAD</name>
        <dbReference type="ChEBI" id="CHEBI:57692"/>
    </ligand>
</feature>